<name>A0AA88HTH8_ARTSF</name>
<keyword evidence="2" id="KW-1185">Reference proteome</keyword>
<evidence type="ECO:0000313" key="1">
    <source>
        <dbReference type="EMBL" id="KAK2710777.1"/>
    </source>
</evidence>
<evidence type="ECO:0000313" key="2">
    <source>
        <dbReference type="Proteomes" id="UP001187531"/>
    </source>
</evidence>
<organism evidence="1 2">
    <name type="scientific">Artemia franciscana</name>
    <name type="common">Brine shrimp</name>
    <name type="synonym">Artemia sanfranciscana</name>
    <dbReference type="NCBI Taxonomy" id="6661"/>
    <lineage>
        <taxon>Eukaryota</taxon>
        <taxon>Metazoa</taxon>
        <taxon>Ecdysozoa</taxon>
        <taxon>Arthropoda</taxon>
        <taxon>Crustacea</taxon>
        <taxon>Branchiopoda</taxon>
        <taxon>Anostraca</taxon>
        <taxon>Artemiidae</taxon>
        <taxon>Artemia</taxon>
    </lineage>
</organism>
<sequence length="215" mass="24681">VLTLMDSQKAAVELGLTKQELILSCPVPLPDDSQPATALAKISNKVQKDLVNWEVTRRDDSFCIQSVDVSLRQKDQSAKFEILVKWLYEKCTCQLTFCLSEYTPSKVDAKLTTRFRQHYRSKEEKLLLYDNFFQVIHEKVQLMLVEACSSGYTRCFGSMQAQRRISRYLETLLCSQVSTAIWFVTHVEGYSSAHASNRTGGTEYYGSHYVAWKHI</sequence>
<dbReference type="AlphaFoldDB" id="A0AA88HTH8"/>
<reference evidence="1" key="1">
    <citation type="submission" date="2023-07" db="EMBL/GenBank/DDBJ databases">
        <title>Chromosome-level genome assembly of Artemia franciscana.</title>
        <authorList>
            <person name="Jo E."/>
        </authorList>
    </citation>
    <scope>NUCLEOTIDE SEQUENCE</scope>
    <source>
        <tissue evidence="1">Whole body</tissue>
    </source>
</reference>
<dbReference type="Proteomes" id="UP001187531">
    <property type="component" value="Unassembled WGS sequence"/>
</dbReference>
<comment type="caution">
    <text evidence="1">The sequence shown here is derived from an EMBL/GenBank/DDBJ whole genome shotgun (WGS) entry which is preliminary data.</text>
</comment>
<protein>
    <submittedName>
        <fullName evidence="1">Uncharacterized protein</fullName>
    </submittedName>
</protein>
<dbReference type="EMBL" id="JAVRJZ010000016">
    <property type="protein sequence ID" value="KAK2710777.1"/>
    <property type="molecule type" value="Genomic_DNA"/>
</dbReference>
<proteinExistence type="predicted"/>
<gene>
    <name evidence="1" type="ORF">QYM36_012081</name>
</gene>
<feature type="non-terminal residue" evidence="1">
    <location>
        <position position="215"/>
    </location>
</feature>
<accession>A0AA88HTH8</accession>